<reference evidence="1 2" key="1">
    <citation type="journal article" date="2011" name="Science">
        <title>The Selaginella genome identifies genetic changes associated with the evolution of vascular plants.</title>
        <authorList>
            <person name="Banks J.A."/>
            <person name="Nishiyama T."/>
            <person name="Hasebe M."/>
            <person name="Bowman J.L."/>
            <person name="Gribskov M."/>
            <person name="dePamphilis C."/>
            <person name="Albert V.A."/>
            <person name="Aono N."/>
            <person name="Aoyama T."/>
            <person name="Ambrose B.A."/>
            <person name="Ashton N.W."/>
            <person name="Axtell M.J."/>
            <person name="Barker E."/>
            <person name="Barker M.S."/>
            <person name="Bennetzen J.L."/>
            <person name="Bonawitz N.D."/>
            <person name="Chapple C."/>
            <person name="Cheng C."/>
            <person name="Correa L.G."/>
            <person name="Dacre M."/>
            <person name="DeBarry J."/>
            <person name="Dreyer I."/>
            <person name="Elias M."/>
            <person name="Engstrom E.M."/>
            <person name="Estelle M."/>
            <person name="Feng L."/>
            <person name="Finet C."/>
            <person name="Floyd S.K."/>
            <person name="Frommer W.B."/>
            <person name="Fujita T."/>
            <person name="Gramzow L."/>
            <person name="Gutensohn M."/>
            <person name="Harholt J."/>
            <person name="Hattori M."/>
            <person name="Heyl A."/>
            <person name="Hirai T."/>
            <person name="Hiwatashi Y."/>
            <person name="Ishikawa M."/>
            <person name="Iwata M."/>
            <person name="Karol K.G."/>
            <person name="Koehler B."/>
            <person name="Kolukisaoglu U."/>
            <person name="Kubo M."/>
            <person name="Kurata T."/>
            <person name="Lalonde S."/>
            <person name="Li K."/>
            <person name="Li Y."/>
            <person name="Litt A."/>
            <person name="Lyons E."/>
            <person name="Manning G."/>
            <person name="Maruyama T."/>
            <person name="Michael T.P."/>
            <person name="Mikami K."/>
            <person name="Miyazaki S."/>
            <person name="Morinaga S."/>
            <person name="Murata T."/>
            <person name="Mueller-Roeber B."/>
            <person name="Nelson D.R."/>
            <person name="Obara M."/>
            <person name="Oguri Y."/>
            <person name="Olmstead R.G."/>
            <person name="Onodera N."/>
            <person name="Petersen B.L."/>
            <person name="Pils B."/>
            <person name="Prigge M."/>
            <person name="Rensing S.A."/>
            <person name="Riano-Pachon D.M."/>
            <person name="Roberts A.W."/>
            <person name="Sato Y."/>
            <person name="Scheller H.V."/>
            <person name="Schulz B."/>
            <person name="Schulz C."/>
            <person name="Shakirov E.V."/>
            <person name="Shibagaki N."/>
            <person name="Shinohara N."/>
            <person name="Shippen D.E."/>
            <person name="Soerensen I."/>
            <person name="Sotooka R."/>
            <person name="Sugimoto N."/>
            <person name="Sugita M."/>
            <person name="Sumikawa N."/>
            <person name="Tanurdzic M."/>
            <person name="Theissen G."/>
            <person name="Ulvskov P."/>
            <person name="Wakazuki S."/>
            <person name="Weng J.K."/>
            <person name="Willats W.W."/>
            <person name="Wipf D."/>
            <person name="Wolf P.G."/>
            <person name="Yang L."/>
            <person name="Zimmer A.D."/>
            <person name="Zhu Q."/>
            <person name="Mitros T."/>
            <person name="Hellsten U."/>
            <person name="Loque D."/>
            <person name="Otillar R."/>
            <person name="Salamov A."/>
            <person name="Schmutz J."/>
            <person name="Shapiro H."/>
            <person name="Lindquist E."/>
            <person name="Lucas S."/>
            <person name="Rokhsar D."/>
            <person name="Grigoriev I.V."/>
        </authorList>
    </citation>
    <scope>NUCLEOTIDE SEQUENCE [LARGE SCALE GENOMIC DNA]</scope>
</reference>
<proteinExistence type="predicted"/>
<dbReference type="KEGG" id="smo:SELMODRAFT_410404"/>
<protein>
    <submittedName>
        <fullName evidence="1">Uncharacterized protein</fullName>
    </submittedName>
</protein>
<accession>D8REM6</accession>
<gene>
    <name evidence="1" type="ORF">SELMODRAFT_410404</name>
</gene>
<evidence type="ECO:0000313" key="1">
    <source>
        <dbReference type="EMBL" id="EFJ29690.1"/>
    </source>
</evidence>
<sequence length="130" mass="14790">MLRVVNTNVFFVPGIALAINPKDFSTKRVFCLVLQPLISRSVVYHLLIALEDKFGSRCPKNKIKITAFDFTTLSCVVYHRPRALEKPDARKPLKNYRNHSVESVDSWGTKEKEIKADAARLSVAMLIKMN</sequence>
<dbReference type="HOGENOM" id="CLU_1941711_0_0_1"/>
<dbReference type="Proteomes" id="UP000001514">
    <property type="component" value="Unassembled WGS sequence"/>
</dbReference>
<dbReference type="EMBL" id="GL377577">
    <property type="protein sequence ID" value="EFJ29690.1"/>
    <property type="molecule type" value="Genomic_DNA"/>
</dbReference>
<keyword evidence="2" id="KW-1185">Reference proteome</keyword>
<dbReference type="AlphaFoldDB" id="D8REM6"/>
<dbReference type="Gramene" id="EFJ29690">
    <property type="protein sequence ID" value="EFJ29690"/>
    <property type="gene ID" value="SELMODRAFT_410404"/>
</dbReference>
<dbReference type="InParanoid" id="D8REM6"/>
<name>D8REM6_SELML</name>
<evidence type="ECO:0000313" key="2">
    <source>
        <dbReference type="Proteomes" id="UP000001514"/>
    </source>
</evidence>
<organism evidence="2">
    <name type="scientific">Selaginella moellendorffii</name>
    <name type="common">Spikemoss</name>
    <dbReference type="NCBI Taxonomy" id="88036"/>
    <lineage>
        <taxon>Eukaryota</taxon>
        <taxon>Viridiplantae</taxon>
        <taxon>Streptophyta</taxon>
        <taxon>Embryophyta</taxon>
        <taxon>Tracheophyta</taxon>
        <taxon>Lycopodiopsida</taxon>
        <taxon>Selaginellales</taxon>
        <taxon>Selaginellaceae</taxon>
        <taxon>Selaginella</taxon>
    </lineage>
</organism>